<keyword evidence="5" id="KW-0560">Oxidoreductase</keyword>
<keyword evidence="3" id="KW-0285">Flavoprotein</keyword>
<gene>
    <name evidence="7" type="ORF">PISL3812_06670</name>
</gene>
<name>A0A0U1M3Q5_TALIS</name>
<dbReference type="Pfam" id="PF05199">
    <property type="entry name" value="GMC_oxred_C"/>
    <property type="match status" value="1"/>
</dbReference>
<dbReference type="OrthoDB" id="269227at2759"/>
<comment type="cofactor">
    <cofactor evidence="1">
        <name>FAD</name>
        <dbReference type="ChEBI" id="CHEBI:57692"/>
    </cofactor>
</comment>
<dbReference type="STRING" id="28573.A0A0U1M3Q5"/>
<evidence type="ECO:0000256" key="2">
    <source>
        <dbReference type="ARBA" id="ARBA00010790"/>
    </source>
</evidence>
<keyword evidence="8" id="KW-1185">Reference proteome</keyword>
<comment type="similarity">
    <text evidence="2">Belongs to the GMC oxidoreductase family.</text>
</comment>
<dbReference type="PANTHER" id="PTHR42784">
    <property type="entry name" value="PYRANOSE 2-OXIDASE"/>
    <property type="match status" value="1"/>
</dbReference>
<dbReference type="InterPro" id="IPR051473">
    <property type="entry name" value="P2Ox-like"/>
</dbReference>
<proteinExistence type="inferred from homology"/>
<dbReference type="AlphaFoldDB" id="A0A0U1M3Q5"/>
<dbReference type="PANTHER" id="PTHR42784:SF1">
    <property type="entry name" value="PYRANOSE 2-OXIDASE"/>
    <property type="match status" value="1"/>
</dbReference>
<dbReference type="OMA" id="CCDENSK"/>
<evidence type="ECO:0000256" key="5">
    <source>
        <dbReference type="ARBA" id="ARBA00023002"/>
    </source>
</evidence>
<dbReference type="GO" id="GO:0016614">
    <property type="term" value="F:oxidoreductase activity, acting on CH-OH group of donors"/>
    <property type="evidence" value="ECO:0007669"/>
    <property type="project" value="InterPro"/>
</dbReference>
<dbReference type="InterPro" id="IPR036188">
    <property type="entry name" value="FAD/NAD-bd_sf"/>
</dbReference>
<dbReference type="EMBL" id="CVMT01000006">
    <property type="protein sequence ID" value="CRG89631.1"/>
    <property type="molecule type" value="Genomic_DNA"/>
</dbReference>
<sequence length="589" mass="65495">MVLPEVPCDVLVIGSGPIGATYAKEILEPKKGALPTSPKIIMVESGAQESKIPGDHKKNAVTFQKDIDAFVHIIKGSLHVSSVPTRVDPNLTLPPVSWSPRGKQNFNGQNQEQDIYSNLDANAVSRNVGGMSTHWTCATPRQLEGVEGTDIFDRTTWNKLYARAEELISTRKDVLNSSIRQRLVLEILRDAFPDRNVGPLPLAAKKVEGKNLITWSSSSTVLGDLLSGNPAKLDLRDQHICEKLEFETVQGVTKVKYAIVKDLAKPRSPRDPHDRIKIKPKYVVIAGGPILTPQLLYNSGFRPEFDDPDEGEPPEKPFLSLPALGRNLIEQTMCFCQIVLKDKWVRELQTRYWGEECEAHRKKFDKDADPLRIPFDDLDPQVTLPVTAQTPWHTQIHRDAFSYGAVPPAIDKRTIVDLRYFGRVQPRWRNRVKFSKKLTDAFGLPQPTFDVKLSKEDRNVTHKMMEDMEAVAGKMGGYLPGSEPQFLAPGLALHVCGTTVAQRRDPNKSDADQKNESCCDETSKIWGVENLYVGGLNVIPGSNASNPTLTAMCFAIKGAEAIRKKLNPTKGLYEAEDDSQDDVLASDSE</sequence>
<evidence type="ECO:0000256" key="4">
    <source>
        <dbReference type="ARBA" id="ARBA00022827"/>
    </source>
</evidence>
<dbReference type="InterPro" id="IPR007867">
    <property type="entry name" value="GMC_OxRtase_C"/>
</dbReference>
<organism evidence="7 8">
    <name type="scientific">Talaromyces islandicus</name>
    <name type="common">Penicillium islandicum</name>
    <dbReference type="NCBI Taxonomy" id="28573"/>
    <lineage>
        <taxon>Eukaryota</taxon>
        <taxon>Fungi</taxon>
        <taxon>Dikarya</taxon>
        <taxon>Ascomycota</taxon>
        <taxon>Pezizomycotina</taxon>
        <taxon>Eurotiomycetes</taxon>
        <taxon>Eurotiomycetidae</taxon>
        <taxon>Eurotiales</taxon>
        <taxon>Trichocomaceae</taxon>
        <taxon>Talaromyces</taxon>
        <taxon>Talaromyces sect. Islandici</taxon>
    </lineage>
</organism>
<evidence type="ECO:0000313" key="8">
    <source>
        <dbReference type="Proteomes" id="UP000054383"/>
    </source>
</evidence>
<protein>
    <submittedName>
        <fullName evidence="7">Pyranose 2-oxidase</fullName>
    </submittedName>
</protein>
<accession>A0A0U1M3Q5</accession>
<keyword evidence="4" id="KW-0274">FAD</keyword>
<dbReference type="SUPFAM" id="SSF51905">
    <property type="entry name" value="FAD/NAD(P)-binding domain"/>
    <property type="match status" value="1"/>
</dbReference>
<evidence type="ECO:0000259" key="6">
    <source>
        <dbReference type="Pfam" id="PF05199"/>
    </source>
</evidence>
<dbReference type="Proteomes" id="UP000054383">
    <property type="component" value="Unassembled WGS sequence"/>
</dbReference>
<reference evidence="7" key="1">
    <citation type="submission" date="2015-04" db="EMBL/GenBank/DDBJ databases">
        <authorList>
            <person name="Syromyatnikov M.Y."/>
            <person name="Popov V.N."/>
        </authorList>
    </citation>
    <scope>NUCLEOTIDE SEQUENCE [LARGE SCALE GENOMIC DNA]</scope>
    <source>
        <strain evidence="7">WF-38-12</strain>
    </source>
</reference>
<evidence type="ECO:0000313" key="7">
    <source>
        <dbReference type="EMBL" id="CRG89631.1"/>
    </source>
</evidence>
<evidence type="ECO:0000256" key="3">
    <source>
        <dbReference type="ARBA" id="ARBA00022630"/>
    </source>
</evidence>
<dbReference type="SUPFAM" id="SSF54373">
    <property type="entry name" value="FAD-linked reductases, C-terminal domain"/>
    <property type="match status" value="1"/>
</dbReference>
<feature type="domain" description="Glucose-methanol-choline oxidoreductase C-terminal" evidence="6">
    <location>
        <begin position="426"/>
        <end position="555"/>
    </location>
</feature>
<evidence type="ECO:0000256" key="1">
    <source>
        <dbReference type="ARBA" id="ARBA00001974"/>
    </source>
</evidence>
<dbReference type="Gene3D" id="3.50.50.60">
    <property type="entry name" value="FAD/NAD(P)-binding domain"/>
    <property type="match status" value="2"/>
</dbReference>